<organism evidence="2">
    <name type="scientific">marine metagenome</name>
    <dbReference type="NCBI Taxonomy" id="408172"/>
    <lineage>
        <taxon>unclassified sequences</taxon>
        <taxon>metagenomes</taxon>
        <taxon>ecological metagenomes</taxon>
    </lineage>
</organism>
<feature type="region of interest" description="Disordered" evidence="1">
    <location>
        <begin position="1"/>
        <end position="26"/>
    </location>
</feature>
<gene>
    <name evidence="2" type="ORF">METZ01_LOCUS106980</name>
</gene>
<accession>A0A381WNM5</accession>
<evidence type="ECO:0000313" key="2">
    <source>
        <dbReference type="EMBL" id="SVA54126.1"/>
    </source>
</evidence>
<evidence type="ECO:0000256" key="1">
    <source>
        <dbReference type="SAM" id="MobiDB-lite"/>
    </source>
</evidence>
<name>A0A381WNM5_9ZZZZ</name>
<dbReference type="EMBL" id="UINC01012387">
    <property type="protein sequence ID" value="SVA54126.1"/>
    <property type="molecule type" value="Genomic_DNA"/>
</dbReference>
<sequence length="26" mass="2655">MASAIVKTQKMIPGSPARTDAILSAP</sequence>
<protein>
    <submittedName>
        <fullName evidence="2">Uncharacterized protein</fullName>
    </submittedName>
</protein>
<proteinExistence type="predicted"/>
<reference evidence="2" key="1">
    <citation type="submission" date="2018-05" db="EMBL/GenBank/DDBJ databases">
        <authorList>
            <person name="Lanie J.A."/>
            <person name="Ng W.-L."/>
            <person name="Kazmierczak K.M."/>
            <person name="Andrzejewski T.M."/>
            <person name="Davidsen T.M."/>
            <person name="Wayne K.J."/>
            <person name="Tettelin H."/>
            <person name="Glass J.I."/>
            <person name="Rusch D."/>
            <person name="Podicherti R."/>
            <person name="Tsui H.-C.T."/>
            <person name="Winkler M.E."/>
        </authorList>
    </citation>
    <scope>NUCLEOTIDE SEQUENCE</scope>
</reference>
<dbReference type="AlphaFoldDB" id="A0A381WNM5"/>